<protein>
    <submittedName>
        <fullName evidence="2">Uncharacterized protein</fullName>
    </submittedName>
</protein>
<evidence type="ECO:0000313" key="2">
    <source>
        <dbReference type="EMBL" id="KAE8038934.1"/>
    </source>
</evidence>
<accession>A0A660KT22</accession>
<reference evidence="2 3" key="1">
    <citation type="submission" date="2019-06" db="EMBL/GenBank/DDBJ databases">
        <title>A chromosomal-level reference genome of Carpinus fangiana (Coryloideae, Betulaceae).</title>
        <authorList>
            <person name="Yang X."/>
            <person name="Wang Z."/>
            <person name="Zhang L."/>
            <person name="Hao G."/>
            <person name="Liu J."/>
            <person name="Yang Y."/>
        </authorList>
    </citation>
    <scope>NUCLEOTIDE SEQUENCE [LARGE SCALE GENOMIC DNA]</scope>
    <source>
        <strain evidence="2">Cfa_2016G</strain>
        <tissue evidence="2">Leaf</tissue>
    </source>
</reference>
<organism evidence="2 3">
    <name type="scientific">Carpinus fangiana</name>
    <dbReference type="NCBI Taxonomy" id="176857"/>
    <lineage>
        <taxon>Eukaryota</taxon>
        <taxon>Viridiplantae</taxon>
        <taxon>Streptophyta</taxon>
        <taxon>Embryophyta</taxon>
        <taxon>Tracheophyta</taxon>
        <taxon>Spermatophyta</taxon>
        <taxon>Magnoliopsida</taxon>
        <taxon>eudicotyledons</taxon>
        <taxon>Gunneridae</taxon>
        <taxon>Pentapetalae</taxon>
        <taxon>rosids</taxon>
        <taxon>fabids</taxon>
        <taxon>Fagales</taxon>
        <taxon>Betulaceae</taxon>
        <taxon>Carpinus</taxon>
    </lineage>
</organism>
<feature type="region of interest" description="Disordered" evidence="1">
    <location>
        <begin position="1"/>
        <end position="31"/>
    </location>
</feature>
<keyword evidence="3" id="KW-1185">Reference proteome</keyword>
<gene>
    <name evidence="2" type="ORF">FH972_011396</name>
</gene>
<name>A0A660KT22_9ROSI</name>
<evidence type="ECO:0000256" key="1">
    <source>
        <dbReference type="SAM" id="MobiDB-lite"/>
    </source>
</evidence>
<proteinExistence type="predicted"/>
<sequence>MTDAETRSMKPHTGTFPAVGRRGQIIGHTGAFPPVRRRGQITEKILEDLAVKVWSIVAGFGGKNTEIPNGCNSDPSSRLMTESNLTSEVVIPGSVTT</sequence>
<dbReference type="AlphaFoldDB" id="A0A660KT22"/>
<evidence type="ECO:0000313" key="3">
    <source>
        <dbReference type="Proteomes" id="UP000327013"/>
    </source>
</evidence>
<dbReference type="Proteomes" id="UP000327013">
    <property type="component" value="Chromosome 4"/>
</dbReference>
<dbReference type="EMBL" id="CM017324">
    <property type="protein sequence ID" value="KAE8038934.1"/>
    <property type="molecule type" value="Genomic_DNA"/>
</dbReference>